<feature type="transmembrane region" description="Helical" evidence="6">
    <location>
        <begin position="79"/>
        <end position="99"/>
    </location>
</feature>
<feature type="transmembrane region" description="Helical" evidence="6">
    <location>
        <begin position="135"/>
        <end position="152"/>
    </location>
</feature>
<evidence type="ECO:0000313" key="9">
    <source>
        <dbReference type="Proteomes" id="UP000575898"/>
    </source>
</evidence>
<dbReference type="NCBIfam" id="NF008432">
    <property type="entry name" value="PRK11272.1"/>
    <property type="match status" value="1"/>
</dbReference>
<dbReference type="AlphaFoldDB" id="A0A840MNF8"/>
<dbReference type="PANTHER" id="PTHR32322">
    <property type="entry name" value="INNER MEMBRANE TRANSPORTER"/>
    <property type="match status" value="1"/>
</dbReference>
<dbReference type="InterPro" id="IPR050638">
    <property type="entry name" value="AA-Vitamin_Transporters"/>
</dbReference>
<dbReference type="PANTHER" id="PTHR32322:SF2">
    <property type="entry name" value="EAMA DOMAIN-CONTAINING PROTEIN"/>
    <property type="match status" value="1"/>
</dbReference>
<protein>
    <submittedName>
        <fullName evidence="8">Drug/metabolite transporter (DMT)-like permease</fullName>
    </submittedName>
</protein>
<organism evidence="8 9">
    <name type="scientific">Chitinivorax tropicus</name>
    <dbReference type="NCBI Taxonomy" id="714531"/>
    <lineage>
        <taxon>Bacteria</taxon>
        <taxon>Pseudomonadati</taxon>
        <taxon>Pseudomonadota</taxon>
        <taxon>Betaproteobacteria</taxon>
        <taxon>Chitinivorax</taxon>
    </lineage>
</organism>
<sequence length="301" mass="32220">MQRCLFFEFIVSAPSRTGLAMALLSTWLIWGSTYLAIRFVIVDIPPFMAAAIRFWLAGGMLFAWLKWKGAALPSKRQMRNAAIIGTMMLAGGNGAVTFAELEISSAVAALGVAVVPLLTIIVARFWGHHSSRSEWIGIGIGMAGIVSLNFGADMSASPMGAGLILFATVIWSIATVWSKYLDMPSGTMSSALQMLAAALVLTLMSLMHGERMTHMPSGTSIAALLYLVVAGSMIAYSAFSYLIIHVRPALASSYAYVNPVVAVFLGWSIGNEHIGLHELFAMGAILIAVALVVYQQVRNKG</sequence>
<keyword evidence="3 6" id="KW-0812">Transmembrane</keyword>
<evidence type="ECO:0000259" key="7">
    <source>
        <dbReference type="Pfam" id="PF00892"/>
    </source>
</evidence>
<feature type="domain" description="EamA" evidence="7">
    <location>
        <begin position="22"/>
        <end position="149"/>
    </location>
</feature>
<evidence type="ECO:0000256" key="2">
    <source>
        <dbReference type="ARBA" id="ARBA00007362"/>
    </source>
</evidence>
<name>A0A840MNF8_9PROT</name>
<feature type="transmembrane region" description="Helical" evidence="6">
    <location>
        <begin position="21"/>
        <end position="41"/>
    </location>
</feature>
<feature type="transmembrane region" description="Helical" evidence="6">
    <location>
        <begin position="105"/>
        <end position="123"/>
    </location>
</feature>
<dbReference type="Pfam" id="PF00892">
    <property type="entry name" value="EamA"/>
    <property type="match status" value="2"/>
</dbReference>
<evidence type="ECO:0000256" key="3">
    <source>
        <dbReference type="ARBA" id="ARBA00022692"/>
    </source>
</evidence>
<keyword evidence="4 6" id="KW-1133">Transmembrane helix</keyword>
<comment type="similarity">
    <text evidence="2">Belongs to the EamA transporter family.</text>
</comment>
<feature type="transmembrane region" description="Helical" evidence="6">
    <location>
        <begin position="47"/>
        <end position="67"/>
    </location>
</feature>
<accession>A0A840MNF8</accession>
<keyword evidence="5 6" id="KW-0472">Membrane</keyword>
<feature type="transmembrane region" description="Helical" evidence="6">
    <location>
        <begin position="190"/>
        <end position="209"/>
    </location>
</feature>
<feature type="transmembrane region" description="Helical" evidence="6">
    <location>
        <begin position="221"/>
        <end position="244"/>
    </location>
</feature>
<feature type="transmembrane region" description="Helical" evidence="6">
    <location>
        <begin position="251"/>
        <end position="269"/>
    </location>
</feature>
<dbReference type="GO" id="GO:0016020">
    <property type="term" value="C:membrane"/>
    <property type="evidence" value="ECO:0007669"/>
    <property type="project" value="UniProtKB-SubCell"/>
</dbReference>
<evidence type="ECO:0000313" key="8">
    <source>
        <dbReference type="EMBL" id="MBB5020178.1"/>
    </source>
</evidence>
<evidence type="ECO:0000256" key="1">
    <source>
        <dbReference type="ARBA" id="ARBA00004141"/>
    </source>
</evidence>
<feature type="domain" description="EamA" evidence="7">
    <location>
        <begin position="159"/>
        <end position="293"/>
    </location>
</feature>
<comment type="subcellular location">
    <subcellularLocation>
        <location evidence="1">Membrane</location>
        <topology evidence="1">Multi-pass membrane protein</topology>
    </subcellularLocation>
</comment>
<dbReference type="SUPFAM" id="SSF103481">
    <property type="entry name" value="Multidrug resistance efflux transporter EmrE"/>
    <property type="match status" value="2"/>
</dbReference>
<comment type="caution">
    <text evidence="8">The sequence shown here is derived from an EMBL/GenBank/DDBJ whole genome shotgun (WGS) entry which is preliminary data.</text>
</comment>
<gene>
    <name evidence="8" type="ORF">HNQ59_003492</name>
</gene>
<dbReference type="InterPro" id="IPR037185">
    <property type="entry name" value="EmrE-like"/>
</dbReference>
<feature type="transmembrane region" description="Helical" evidence="6">
    <location>
        <begin position="158"/>
        <end position="178"/>
    </location>
</feature>
<evidence type="ECO:0000256" key="6">
    <source>
        <dbReference type="SAM" id="Phobius"/>
    </source>
</evidence>
<dbReference type="InterPro" id="IPR000620">
    <property type="entry name" value="EamA_dom"/>
</dbReference>
<evidence type="ECO:0000256" key="4">
    <source>
        <dbReference type="ARBA" id="ARBA00022989"/>
    </source>
</evidence>
<keyword evidence="9" id="KW-1185">Reference proteome</keyword>
<dbReference type="RefSeq" id="WP_246491058.1">
    <property type="nucleotide sequence ID" value="NZ_JACHHY010000026.1"/>
</dbReference>
<dbReference type="EMBL" id="JACHHY010000026">
    <property type="protein sequence ID" value="MBB5020178.1"/>
    <property type="molecule type" value="Genomic_DNA"/>
</dbReference>
<dbReference type="Proteomes" id="UP000575898">
    <property type="component" value="Unassembled WGS sequence"/>
</dbReference>
<feature type="transmembrane region" description="Helical" evidence="6">
    <location>
        <begin position="275"/>
        <end position="294"/>
    </location>
</feature>
<evidence type="ECO:0000256" key="5">
    <source>
        <dbReference type="ARBA" id="ARBA00023136"/>
    </source>
</evidence>
<proteinExistence type="inferred from homology"/>
<reference evidence="8 9" key="1">
    <citation type="submission" date="2020-08" db="EMBL/GenBank/DDBJ databases">
        <title>Genomic Encyclopedia of Type Strains, Phase IV (KMG-IV): sequencing the most valuable type-strain genomes for metagenomic binning, comparative biology and taxonomic classification.</title>
        <authorList>
            <person name="Goeker M."/>
        </authorList>
    </citation>
    <scope>NUCLEOTIDE SEQUENCE [LARGE SCALE GENOMIC DNA]</scope>
    <source>
        <strain evidence="8 9">DSM 27165</strain>
    </source>
</reference>